<evidence type="ECO:0000313" key="2">
    <source>
        <dbReference type="EMBL" id="MCW1912329.1"/>
    </source>
</evidence>
<dbReference type="InterPro" id="IPR008979">
    <property type="entry name" value="Galactose-bd-like_sf"/>
</dbReference>
<feature type="region of interest" description="Disordered" evidence="1">
    <location>
        <begin position="1"/>
        <end position="29"/>
    </location>
</feature>
<evidence type="ECO:0000313" key="3">
    <source>
        <dbReference type="Proteomes" id="UP001165653"/>
    </source>
</evidence>
<name>A0ABT3FYM1_9BACT</name>
<dbReference type="EMBL" id="JAPDDR010000001">
    <property type="protein sequence ID" value="MCW1912329.1"/>
    <property type="molecule type" value="Genomic_DNA"/>
</dbReference>
<keyword evidence="3" id="KW-1185">Reference proteome</keyword>
<comment type="caution">
    <text evidence="2">The sequence shown here is derived from an EMBL/GenBank/DDBJ whole genome shotgun (WGS) entry which is preliminary data.</text>
</comment>
<evidence type="ECO:0000256" key="1">
    <source>
        <dbReference type="SAM" id="MobiDB-lite"/>
    </source>
</evidence>
<evidence type="ECO:0008006" key="4">
    <source>
        <dbReference type="Google" id="ProtNLM"/>
    </source>
</evidence>
<gene>
    <name evidence="2" type="ORF">OJ996_02010</name>
</gene>
<proteinExistence type="predicted"/>
<reference evidence="2" key="1">
    <citation type="submission" date="2022-10" db="EMBL/GenBank/DDBJ databases">
        <title>Luteolibacter sp. GHJ8, whole genome shotgun sequencing project.</title>
        <authorList>
            <person name="Zhao G."/>
            <person name="Shen L."/>
        </authorList>
    </citation>
    <scope>NUCLEOTIDE SEQUENCE</scope>
    <source>
        <strain evidence="2">GHJ8</strain>
    </source>
</reference>
<feature type="compositionally biased region" description="Basic and acidic residues" evidence="1">
    <location>
        <begin position="1"/>
        <end position="10"/>
    </location>
</feature>
<dbReference type="Proteomes" id="UP001165653">
    <property type="component" value="Unassembled WGS sequence"/>
</dbReference>
<sequence>MDSPISRETEATGGDTTISKQEKAPDDFAPVEETTVEIVQLSAAQAESKGESLLKNGGFDQYLAPWICEGGQVIQDEGNPFLQITPKNGSFHLSQDLQRSPATRNLKLSLRVRFSSEGQYAPLKVSMRMPDGTEQIVYSSALPTSGEWKSLSTQIPWPKEPEAVGIAIAGDDLGTGLSVDDIVLREVRTPPASAQK</sequence>
<dbReference type="Gene3D" id="2.60.120.260">
    <property type="entry name" value="Galactose-binding domain-like"/>
    <property type="match status" value="1"/>
</dbReference>
<accession>A0ABT3FYM1</accession>
<dbReference type="RefSeq" id="WP_264510636.1">
    <property type="nucleotide sequence ID" value="NZ_JAPDDR010000001.1"/>
</dbReference>
<dbReference type="SUPFAM" id="SSF49785">
    <property type="entry name" value="Galactose-binding domain-like"/>
    <property type="match status" value="1"/>
</dbReference>
<organism evidence="2 3">
    <name type="scientific">Luteolibacter rhizosphaerae</name>
    <dbReference type="NCBI Taxonomy" id="2989719"/>
    <lineage>
        <taxon>Bacteria</taxon>
        <taxon>Pseudomonadati</taxon>
        <taxon>Verrucomicrobiota</taxon>
        <taxon>Verrucomicrobiia</taxon>
        <taxon>Verrucomicrobiales</taxon>
        <taxon>Verrucomicrobiaceae</taxon>
        <taxon>Luteolibacter</taxon>
    </lineage>
</organism>
<protein>
    <recommendedName>
        <fullName evidence="4">CBM11 domain-containing protein</fullName>
    </recommendedName>
</protein>